<name>A0A3P7KCN4_STRVU</name>
<sequence>VPTPPALASSTSVPVGSSCSSSTAAVEQNLRSPAEDLGCNAVNEDNMTRMLTTIRNDSLGMLGADAVDSLFDNESNGENSAGQVPLVTSTDNTSSPVPFSHEPQSVHSVHSAPQSNGNCNPPSTPTASIATPSASQSNSFNQQVSASQSTSFPQASPSHSSSFPLPSPTQPSGYSQTVAPGQPSPFTQNSQSQSSFFAQPSSSQSGNFPLNSAAQATSFPMAPSSQTAGFATATPAQPSAFPQQQNIMQQTVFAQQMQSASGFPQQGPMSATSNPYSAPGVGVMAGCPDPSFVGQQSMINPGFAMNGYPGYDMPPAQMSQQQLAMQAQQQQMAMGMSGGAMPAQQYHMVMMQKHQRHMKAVMQQRGLFRFS</sequence>
<feature type="compositionally biased region" description="Polar residues" evidence="1">
    <location>
        <begin position="170"/>
        <end position="179"/>
    </location>
</feature>
<feature type="compositionally biased region" description="Polar residues" evidence="1">
    <location>
        <begin position="73"/>
        <end position="120"/>
    </location>
</feature>
<gene>
    <name evidence="2" type="ORF">SVUK_LOCUS4013</name>
</gene>
<dbReference type="Proteomes" id="UP000270094">
    <property type="component" value="Unassembled WGS sequence"/>
</dbReference>
<accession>A0A3P7KCN4</accession>
<evidence type="ECO:0000313" key="2">
    <source>
        <dbReference type="EMBL" id="VDM69015.1"/>
    </source>
</evidence>
<feature type="compositionally biased region" description="Low complexity" evidence="1">
    <location>
        <begin position="149"/>
        <end position="164"/>
    </location>
</feature>
<reference evidence="2 3" key="1">
    <citation type="submission" date="2018-11" db="EMBL/GenBank/DDBJ databases">
        <authorList>
            <consortium name="Pathogen Informatics"/>
        </authorList>
    </citation>
    <scope>NUCLEOTIDE SEQUENCE [LARGE SCALE GENOMIC DNA]</scope>
</reference>
<dbReference type="EMBL" id="UYYB01010790">
    <property type="protein sequence ID" value="VDM69015.1"/>
    <property type="molecule type" value="Genomic_DNA"/>
</dbReference>
<organism evidence="2 3">
    <name type="scientific">Strongylus vulgaris</name>
    <name type="common">Blood worm</name>
    <dbReference type="NCBI Taxonomy" id="40348"/>
    <lineage>
        <taxon>Eukaryota</taxon>
        <taxon>Metazoa</taxon>
        <taxon>Ecdysozoa</taxon>
        <taxon>Nematoda</taxon>
        <taxon>Chromadorea</taxon>
        <taxon>Rhabditida</taxon>
        <taxon>Rhabditina</taxon>
        <taxon>Rhabditomorpha</taxon>
        <taxon>Strongyloidea</taxon>
        <taxon>Strongylidae</taxon>
        <taxon>Strongylus</taxon>
    </lineage>
</organism>
<keyword evidence="3" id="KW-1185">Reference proteome</keyword>
<evidence type="ECO:0000256" key="1">
    <source>
        <dbReference type="SAM" id="MobiDB-lite"/>
    </source>
</evidence>
<dbReference type="AlphaFoldDB" id="A0A3P7KCN4"/>
<feature type="region of interest" description="Disordered" evidence="1">
    <location>
        <begin position="73"/>
        <end position="239"/>
    </location>
</feature>
<feature type="compositionally biased region" description="Polar residues" evidence="1">
    <location>
        <begin position="206"/>
        <end position="239"/>
    </location>
</feature>
<proteinExistence type="predicted"/>
<feature type="compositionally biased region" description="Low complexity" evidence="1">
    <location>
        <begin position="184"/>
        <end position="205"/>
    </location>
</feature>
<protein>
    <submittedName>
        <fullName evidence="2">Uncharacterized protein</fullName>
    </submittedName>
</protein>
<feature type="compositionally biased region" description="Low complexity" evidence="1">
    <location>
        <begin position="125"/>
        <end position="135"/>
    </location>
</feature>
<evidence type="ECO:0000313" key="3">
    <source>
        <dbReference type="Proteomes" id="UP000270094"/>
    </source>
</evidence>
<feature type="non-terminal residue" evidence="2">
    <location>
        <position position="1"/>
    </location>
</feature>
<dbReference type="OrthoDB" id="5873564at2759"/>
<feature type="compositionally biased region" description="Polar residues" evidence="1">
    <location>
        <begin position="136"/>
        <end position="148"/>
    </location>
</feature>